<sequence>MSAVERRRAPEPHWENGAPRNQDVRYPRRLLARPRHPVGTSSWRPDGSRSAHHARRVSPSMPTQLFLKPTAERAPPTTPISRMKDTSNAAE</sequence>
<keyword evidence="3" id="KW-1185">Reference proteome</keyword>
<protein>
    <submittedName>
        <fullName evidence="2">Uncharacterized protein</fullName>
    </submittedName>
</protein>
<evidence type="ECO:0000256" key="1">
    <source>
        <dbReference type="SAM" id="MobiDB-lite"/>
    </source>
</evidence>
<dbReference type="EMBL" id="JBCEZU010000134">
    <property type="protein sequence ID" value="KAK9525859.1"/>
    <property type="molecule type" value="Genomic_DNA"/>
</dbReference>
<dbReference type="AlphaFoldDB" id="A0AAW1ET15"/>
<evidence type="ECO:0000313" key="3">
    <source>
        <dbReference type="Proteomes" id="UP001488805"/>
    </source>
</evidence>
<feature type="compositionally biased region" description="Basic residues" evidence="1">
    <location>
        <begin position="27"/>
        <end position="36"/>
    </location>
</feature>
<feature type="compositionally biased region" description="Basic and acidic residues" evidence="1">
    <location>
        <begin position="1"/>
        <end position="14"/>
    </location>
</feature>
<organism evidence="2 3">
    <name type="scientific">Zoarces viviparus</name>
    <name type="common">Viviparous eelpout</name>
    <name type="synonym">Blennius viviparus</name>
    <dbReference type="NCBI Taxonomy" id="48416"/>
    <lineage>
        <taxon>Eukaryota</taxon>
        <taxon>Metazoa</taxon>
        <taxon>Chordata</taxon>
        <taxon>Craniata</taxon>
        <taxon>Vertebrata</taxon>
        <taxon>Euteleostomi</taxon>
        <taxon>Actinopterygii</taxon>
        <taxon>Neopterygii</taxon>
        <taxon>Teleostei</taxon>
        <taxon>Neoteleostei</taxon>
        <taxon>Acanthomorphata</taxon>
        <taxon>Eupercaria</taxon>
        <taxon>Perciformes</taxon>
        <taxon>Cottioidei</taxon>
        <taxon>Zoarcales</taxon>
        <taxon>Zoarcidae</taxon>
        <taxon>Zoarcinae</taxon>
        <taxon>Zoarces</taxon>
    </lineage>
</organism>
<reference evidence="2 3" key="1">
    <citation type="journal article" date="2024" name="Genome Biol. Evol.">
        <title>Chromosome-level genome assembly of the viviparous eelpout Zoarces viviparus.</title>
        <authorList>
            <person name="Fuhrmann N."/>
            <person name="Brasseur M.V."/>
            <person name="Bakowski C.E."/>
            <person name="Podsiadlowski L."/>
            <person name="Prost S."/>
            <person name="Krehenwinkel H."/>
            <person name="Mayer C."/>
        </authorList>
    </citation>
    <scope>NUCLEOTIDE SEQUENCE [LARGE SCALE GENOMIC DNA]</scope>
    <source>
        <strain evidence="2">NO-MEL_2022_Ind0_liver</strain>
    </source>
</reference>
<proteinExistence type="predicted"/>
<comment type="caution">
    <text evidence="2">The sequence shown here is derived from an EMBL/GenBank/DDBJ whole genome shotgun (WGS) entry which is preliminary data.</text>
</comment>
<name>A0AAW1ET15_ZOAVI</name>
<dbReference type="Proteomes" id="UP001488805">
    <property type="component" value="Unassembled WGS sequence"/>
</dbReference>
<accession>A0AAW1ET15</accession>
<gene>
    <name evidence="2" type="ORF">VZT92_016532</name>
</gene>
<feature type="region of interest" description="Disordered" evidence="1">
    <location>
        <begin position="1"/>
        <end position="91"/>
    </location>
</feature>
<evidence type="ECO:0000313" key="2">
    <source>
        <dbReference type="EMBL" id="KAK9525859.1"/>
    </source>
</evidence>